<name>A0A1B9C270_9PROT</name>
<evidence type="ECO:0000313" key="1">
    <source>
        <dbReference type="EMBL" id="OCB03970.1"/>
    </source>
</evidence>
<evidence type="ECO:0000313" key="2">
    <source>
        <dbReference type="Proteomes" id="UP000093129"/>
    </source>
</evidence>
<proteinExistence type="predicted"/>
<sequence>MEQVDTAYYTEVALNDLVIDERLFWVRGVASERRGTENVALHDGMIEGKTAFILGAPLIIDH</sequence>
<protein>
    <submittedName>
        <fullName evidence="1">Uncharacterized protein</fullName>
    </submittedName>
</protein>
<organism evidence="1 2">
    <name type="scientific">Acidithiobacillus ferrivorans</name>
    <dbReference type="NCBI Taxonomy" id="160808"/>
    <lineage>
        <taxon>Bacteria</taxon>
        <taxon>Pseudomonadati</taxon>
        <taxon>Pseudomonadota</taxon>
        <taxon>Acidithiobacillia</taxon>
        <taxon>Acidithiobacillales</taxon>
        <taxon>Acidithiobacillaceae</taxon>
        <taxon>Acidithiobacillus</taxon>
    </lineage>
</organism>
<dbReference type="Proteomes" id="UP000093129">
    <property type="component" value="Unassembled WGS sequence"/>
</dbReference>
<reference evidence="1 2" key="1">
    <citation type="submission" date="2016-07" db="EMBL/GenBank/DDBJ databases">
        <title>Draft genome of a psychrotolerant acidophile Acidithiobacillus ferrivorans strain YL15.</title>
        <authorList>
            <person name="Peng T."/>
            <person name="Ma L."/>
            <person name="Nan M."/>
            <person name="An N."/>
            <person name="Wang M."/>
            <person name="Qiu G."/>
            <person name="Zeng W."/>
        </authorList>
    </citation>
    <scope>NUCLEOTIDE SEQUENCE [LARGE SCALE GENOMIC DNA]</scope>
    <source>
        <strain evidence="1 2">YL15</strain>
    </source>
</reference>
<dbReference type="RefSeq" id="WP_065412472.1">
    <property type="nucleotide sequence ID" value="NZ_MASQ01000021.1"/>
</dbReference>
<accession>A0A1B9C270</accession>
<dbReference type="AlphaFoldDB" id="A0A1B9C270"/>
<dbReference type="EMBL" id="MASQ01000021">
    <property type="protein sequence ID" value="OCB03970.1"/>
    <property type="molecule type" value="Genomic_DNA"/>
</dbReference>
<comment type="caution">
    <text evidence="1">The sequence shown here is derived from an EMBL/GenBank/DDBJ whole genome shotgun (WGS) entry which is preliminary data.</text>
</comment>
<gene>
    <name evidence="1" type="ORF">BBC27_05410</name>
</gene>